<dbReference type="SUPFAM" id="SSF46579">
    <property type="entry name" value="Prefoldin"/>
    <property type="match status" value="1"/>
</dbReference>
<comment type="similarity">
    <text evidence="1">Belongs to the prefoldin subunit alpha family.</text>
</comment>
<gene>
    <name evidence="4" type="ORF">TGVEG_257490</name>
</gene>
<proteinExistence type="inferred from homology"/>
<dbReference type="InterPro" id="IPR016655">
    <property type="entry name" value="PFD3"/>
</dbReference>
<dbReference type="EMBL" id="AAYL02000337">
    <property type="protein sequence ID" value="ESS28592.1"/>
    <property type="molecule type" value="Genomic_DNA"/>
</dbReference>
<dbReference type="PaxDb" id="5811-TGME49_057490"/>
<keyword evidence="2" id="KW-0143">Chaperone</keyword>
<keyword evidence="5" id="KW-1185">Reference proteome</keyword>
<dbReference type="GO" id="GO:0006457">
    <property type="term" value="P:protein folding"/>
    <property type="evidence" value="ECO:0007669"/>
    <property type="project" value="InterPro"/>
</dbReference>
<accession>A0A125YJT7</accession>
<feature type="coiled-coil region" evidence="3">
    <location>
        <begin position="175"/>
        <end position="202"/>
    </location>
</feature>
<reference evidence="4" key="1">
    <citation type="submission" date="2007-03" db="EMBL/GenBank/DDBJ databases">
        <authorList>
            <person name="Paulsen I."/>
        </authorList>
    </citation>
    <scope>NUCLEOTIDE SEQUENCE</scope>
    <source>
        <strain evidence="4">VEG</strain>
    </source>
</reference>
<dbReference type="OrthoDB" id="6375174at2759"/>
<keyword evidence="3" id="KW-0175">Coiled coil</keyword>
<dbReference type="eggNOG" id="KOG3313">
    <property type="taxonomic scope" value="Eukaryota"/>
</dbReference>
<dbReference type="AlphaFoldDB" id="A0A125YJT7"/>
<dbReference type="PANTHER" id="PTHR12409:SF0">
    <property type="entry name" value="PREFOLDIN SUBUNIT 3"/>
    <property type="match status" value="1"/>
</dbReference>
<dbReference type="GO" id="GO:0016272">
    <property type="term" value="C:prefoldin complex"/>
    <property type="evidence" value="ECO:0007669"/>
    <property type="project" value="InterPro"/>
</dbReference>
<dbReference type="Pfam" id="PF02996">
    <property type="entry name" value="Prefoldin"/>
    <property type="match status" value="1"/>
</dbReference>
<dbReference type="GO" id="GO:0007021">
    <property type="term" value="P:tubulin complex assembly"/>
    <property type="evidence" value="ECO:0007669"/>
    <property type="project" value="TreeGrafter"/>
</dbReference>
<dbReference type="Gene3D" id="1.10.287.370">
    <property type="match status" value="1"/>
</dbReference>
<evidence type="ECO:0000313" key="5">
    <source>
        <dbReference type="Proteomes" id="UP000002226"/>
    </source>
</evidence>
<dbReference type="InterPro" id="IPR004127">
    <property type="entry name" value="Prefoldin_subunit_alpha"/>
</dbReference>
<dbReference type="GO" id="GO:0007017">
    <property type="term" value="P:microtubule-based process"/>
    <property type="evidence" value="ECO:0007669"/>
    <property type="project" value="TreeGrafter"/>
</dbReference>
<dbReference type="GO" id="GO:0015631">
    <property type="term" value="F:tubulin binding"/>
    <property type="evidence" value="ECO:0007669"/>
    <property type="project" value="TreeGrafter"/>
</dbReference>
<sequence length="299" mass="33032">MPLSSSVCMLERLPLRRRAKPFRPTISSPLSLLSPRLPVAQLRSSFLTCTSLSCSLFLSSVSSRLSTEKNVAFFSPTLLDKMTSTARSGNAGGLSGAPAEVAPMTTEDFTVPEEQEAGHRKIPRAKFIRSVEQFVGLQNPGHVEAVARELLMKYRYMEQAIQRQSEGLLAKIGDMEEALSAVKRLKQQKEKAKDAADPKEAELRTYFELADTLHAEAIIPPTDTVCLWLGANVVMEYSLDEAEALLTNNVETAKKTRAAAVEDLQRLRTQITVTEVNVARIHNYGVKKNQEAKGKRESA</sequence>
<dbReference type="PANTHER" id="PTHR12409">
    <property type="entry name" value="PREFOLDIN SUBUNIT 3"/>
    <property type="match status" value="1"/>
</dbReference>
<evidence type="ECO:0000256" key="1">
    <source>
        <dbReference type="ARBA" id="ARBA00010048"/>
    </source>
</evidence>
<evidence type="ECO:0000256" key="3">
    <source>
        <dbReference type="SAM" id="Coils"/>
    </source>
</evidence>
<evidence type="ECO:0000256" key="2">
    <source>
        <dbReference type="ARBA" id="ARBA00023186"/>
    </source>
</evidence>
<dbReference type="Proteomes" id="UP000002226">
    <property type="component" value="Unassembled WGS sequence"/>
</dbReference>
<comment type="caution">
    <text evidence="4">The sequence shown here is derived from an EMBL/GenBank/DDBJ whole genome shotgun (WGS) entry which is preliminary data.</text>
</comment>
<dbReference type="GO" id="GO:0005737">
    <property type="term" value="C:cytoplasm"/>
    <property type="evidence" value="ECO:0007669"/>
    <property type="project" value="TreeGrafter"/>
</dbReference>
<protein>
    <submittedName>
        <fullName evidence="4">Prefoldin subunit superfamily protein</fullName>
    </submittedName>
</protein>
<dbReference type="VEuPathDB" id="ToxoDB:TGVEG_257490"/>
<dbReference type="STRING" id="432359.A0A125YJT7"/>
<name>A0A125YJT7_TOXGV</name>
<organism evidence="4 5">
    <name type="scientific">Toxoplasma gondii (strain ATCC 50861 / VEG)</name>
    <dbReference type="NCBI Taxonomy" id="432359"/>
    <lineage>
        <taxon>Eukaryota</taxon>
        <taxon>Sar</taxon>
        <taxon>Alveolata</taxon>
        <taxon>Apicomplexa</taxon>
        <taxon>Conoidasida</taxon>
        <taxon>Coccidia</taxon>
        <taxon>Eucoccidiorida</taxon>
        <taxon>Eimeriorina</taxon>
        <taxon>Sarcocystidae</taxon>
        <taxon>Toxoplasma</taxon>
    </lineage>
</organism>
<dbReference type="CDD" id="cd23156">
    <property type="entry name" value="Prefoldin_3"/>
    <property type="match status" value="1"/>
</dbReference>
<dbReference type="InterPro" id="IPR009053">
    <property type="entry name" value="Prefoldin"/>
</dbReference>
<dbReference type="OMA" id="YNWDVAQ"/>
<evidence type="ECO:0000313" key="4">
    <source>
        <dbReference type="EMBL" id="ESS28592.1"/>
    </source>
</evidence>